<proteinExistence type="predicted"/>
<dbReference type="AlphaFoldDB" id="X1RU95"/>
<gene>
    <name evidence="2" type="ORF">S12H4_06600</name>
</gene>
<evidence type="ECO:0000256" key="1">
    <source>
        <dbReference type="SAM" id="MobiDB-lite"/>
    </source>
</evidence>
<accession>X1RU95</accession>
<dbReference type="EMBL" id="BARW01002342">
    <property type="protein sequence ID" value="GAI70496.1"/>
    <property type="molecule type" value="Genomic_DNA"/>
</dbReference>
<feature type="region of interest" description="Disordered" evidence="1">
    <location>
        <begin position="142"/>
        <end position="162"/>
    </location>
</feature>
<protein>
    <submittedName>
        <fullName evidence="2">Uncharacterized protein</fullName>
    </submittedName>
</protein>
<sequence>MPEQLALPFIAEIDKEAEKEQVAAKRRNQKAIMASIKERYPMTEQERTELPPGVRLCRFVGDWECEKCPYGYLDHTLSWYFQTKVCLKDFYKAVQGQLRVFRIYNTATREWWEGEAGSAWEACAKAGWDPVSCWVREKTYKGAGGWKSPEDAPVLGKRGDRR</sequence>
<reference evidence="2" key="1">
    <citation type="journal article" date="2014" name="Front. Microbiol.">
        <title>High frequency of phylogenetically diverse reductive dehalogenase-homologous genes in deep subseafloor sedimentary metagenomes.</title>
        <authorList>
            <person name="Kawai M."/>
            <person name="Futagami T."/>
            <person name="Toyoda A."/>
            <person name="Takaki Y."/>
            <person name="Nishi S."/>
            <person name="Hori S."/>
            <person name="Arai W."/>
            <person name="Tsubouchi T."/>
            <person name="Morono Y."/>
            <person name="Uchiyama I."/>
            <person name="Ito T."/>
            <person name="Fujiyama A."/>
            <person name="Inagaki F."/>
            <person name="Takami H."/>
        </authorList>
    </citation>
    <scope>NUCLEOTIDE SEQUENCE</scope>
    <source>
        <strain evidence="2">Expedition CK06-06</strain>
    </source>
</reference>
<comment type="caution">
    <text evidence="2">The sequence shown here is derived from an EMBL/GenBank/DDBJ whole genome shotgun (WGS) entry which is preliminary data.</text>
</comment>
<name>X1RU95_9ZZZZ</name>
<organism evidence="2">
    <name type="scientific">marine sediment metagenome</name>
    <dbReference type="NCBI Taxonomy" id="412755"/>
    <lineage>
        <taxon>unclassified sequences</taxon>
        <taxon>metagenomes</taxon>
        <taxon>ecological metagenomes</taxon>
    </lineage>
</organism>
<evidence type="ECO:0000313" key="2">
    <source>
        <dbReference type="EMBL" id="GAI70496.1"/>
    </source>
</evidence>